<gene>
    <name evidence="2" type="ORF">SAMN05660461_2511</name>
</gene>
<dbReference type="PRINTS" id="PR00111">
    <property type="entry name" value="ABHYDROLASE"/>
</dbReference>
<dbReference type="InterPro" id="IPR000073">
    <property type="entry name" value="AB_hydrolase_1"/>
</dbReference>
<dbReference type="AlphaFoldDB" id="A0A1T5NPP5"/>
<dbReference type="EMBL" id="FUZZ01000001">
    <property type="protein sequence ID" value="SKD02382.1"/>
    <property type="molecule type" value="Genomic_DNA"/>
</dbReference>
<dbReference type="InterPro" id="IPR051340">
    <property type="entry name" value="Haloalkane_dehalogenase"/>
</dbReference>
<dbReference type="Gene3D" id="3.40.50.1820">
    <property type="entry name" value="alpha/beta hydrolase"/>
    <property type="match status" value="1"/>
</dbReference>
<evidence type="ECO:0000259" key="1">
    <source>
        <dbReference type="Pfam" id="PF00561"/>
    </source>
</evidence>
<dbReference type="Proteomes" id="UP000190166">
    <property type="component" value="Unassembled WGS sequence"/>
</dbReference>
<name>A0A1T5NPP5_9BACT</name>
<dbReference type="Pfam" id="PF00561">
    <property type="entry name" value="Abhydrolase_1"/>
    <property type="match status" value="1"/>
</dbReference>
<dbReference type="InterPro" id="IPR029058">
    <property type="entry name" value="AB_hydrolase_fold"/>
</dbReference>
<dbReference type="GO" id="GO:0004301">
    <property type="term" value="F:epoxide hydrolase activity"/>
    <property type="evidence" value="ECO:0007669"/>
    <property type="project" value="TreeGrafter"/>
</dbReference>
<dbReference type="STRING" id="393003.SAMN05660461_2511"/>
<evidence type="ECO:0000313" key="3">
    <source>
        <dbReference type="Proteomes" id="UP000190166"/>
    </source>
</evidence>
<keyword evidence="3" id="KW-1185">Reference proteome</keyword>
<protein>
    <submittedName>
        <fullName evidence="2">Pimeloyl-ACP methyl ester carboxylesterase</fullName>
    </submittedName>
</protein>
<feature type="domain" description="AB hydrolase-1" evidence="1">
    <location>
        <begin position="39"/>
        <end position="282"/>
    </location>
</feature>
<proteinExistence type="predicted"/>
<dbReference type="SUPFAM" id="SSF53474">
    <property type="entry name" value="alpha/beta-Hydrolases"/>
    <property type="match status" value="1"/>
</dbReference>
<reference evidence="2 3" key="1">
    <citation type="submission" date="2017-02" db="EMBL/GenBank/DDBJ databases">
        <authorList>
            <person name="Peterson S.W."/>
        </authorList>
    </citation>
    <scope>NUCLEOTIDE SEQUENCE [LARGE SCALE GENOMIC DNA]</scope>
    <source>
        <strain evidence="2 3">DSM 18108</strain>
    </source>
</reference>
<evidence type="ECO:0000313" key="2">
    <source>
        <dbReference type="EMBL" id="SKD02382.1"/>
    </source>
</evidence>
<organism evidence="2 3">
    <name type="scientific">Chitinophaga ginsengisegetis</name>
    <dbReference type="NCBI Taxonomy" id="393003"/>
    <lineage>
        <taxon>Bacteria</taxon>
        <taxon>Pseudomonadati</taxon>
        <taxon>Bacteroidota</taxon>
        <taxon>Chitinophagia</taxon>
        <taxon>Chitinophagales</taxon>
        <taxon>Chitinophagaceae</taxon>
        <taxon>Chitinophaga</taxon>
    </lineage>
</organism>
<dbReference type="PANTHER" id="PTHR42977:SF1">
    <property type="entry name" value="BLR6576 PROTEIN"/>
    <property type="match status" value="1"/>
</dbReference>
<sequence>MVQKYIYMQTLTTAPVLHKTVTVNNLDIFYREAGPADAPVILLLHGFPSTSHMYRDLIRDLADRYHVIAPDYPGFGQSSIPSLTAFDYTFDNLALVIEQFIDKLGLTKFSWYLQDYGGPVAFRIISKRPELVEALIIQNANVYNEGLGPDVQEVGALQKAGDEKALLAAIVHKLSLEKIKEEHLLGAANPESVSPDSYELAHAYMSRPGVEAIQVALFRNYGTNFPKYPEWQQYLRTHQPRLLVVWGKHDRIFTWPGAEAYKRDVPNAEVHLLEGSHFALEEYHEEIAALIHDFLKR</sequence>
<dbReference type="PANTHER" id="PTHR42977">
    <property type="entry name" value="HYDROLASE-RELATED"/>
    <property type="match status" value="1"/>
</dbReference>
<accession>A0A1T5NPP5</accession>